<proteinExistence type="predicted"/>
<evidence type="ECO:0008006" key="4">
    <source>
        <dbReference type="Google" id="ProtNLM"/>
    </source>
</evidence>
<feature type="compositionally biased region" description="Low complexity" evidence="1">
    <location>
        <begin position="58"/>
        <end position="82"/>
    </location>
</feature>
<evidence type="ECO:0000313" key="2">
    <source>
        <dbReference type="EMBL" id="MEW9267004.1"/>
    </source>
</evidence>
<protein>
    <recommendedName>
        <fullName evidence="4">Small hydrophilic protein</fullName>
    </recommendedName>
</protein>
<accession>A0ABV3PBJ5</accession>
<evidence type="ECO:0000256" key="1">
    <source>
        <dbReference type="SAM" id="MobiDB-lite"/>
    </source>
</evidence>
<sequence length="126" mass="12152">MRTPAVVGLLGAGAVGVLAVGLSMAWADEPAEDYGGPVLASPGAPAPTPSGQVSPTGAVPAPTSPALTLAPVSPAAPSSPTRVGGGLVTVPPPGAVQLDDDDAPDDGDDDSDDDEADEADEADDDE</sequence>
<organism evidence="2 3">
    <name type="scientific">Kineococcus endophyticus</name>
    <dbReference type="NCBI Taxonomy" id="1181883"/>
    <lineage>
        <taxon>Bacteria</taxon>
        <taxon>Bacillati</taxon>
        <taxon>Actinomycetota</taxon>
        <taxon>Actinomycetes</taxon>
        <taxon>Kineosporiales</taxon>
        <taxon>Kineosporiaceae</taxon>
        <taxon>Kineococcus</taxon>
    </lineage>
</organism>
<feature type="compositionally biased region" description="Acidic residues" evidence="1">
    <location>
        <begin position="98"/>
        <end position="126"/>
    </location>
</feature>
<evidence type="ECO:0000313" key="3">
    <source>
        <dbReference type="Proteomes" id="UP001555826"/>
    </source>
</evidence>
<feature type="region of interest" description="Disordered" evidence="1">
    <location>
        <begin position="30"/>
        <end position="126"/>
    </location>
</feature>
<dbReference type="Proteomes" id="UP001555826">
    <property type="component" value="Unassembled WGS sequence"/>
</dbReference>
<reference evidence="2 3" key="1">
    <citation type="submission" date="2024-07" db="EMBL/GenBank/DDBJ databases">
        <authorList>
            <person name="Thanompreechachai J."/>
            <person name="Duangmal K."/>
        </authorList>
    </citation>
    <scope>NUCLEOTIDE SEQUENCE [LARGE SCALE GENOMIC DNA]</scope>
    <source>
        <strain evidence="2 3">KCTC 19886</strain>
    </source>
</reference>
<name>A0ABV3PBJ5_9ACTN</name>
<gene>
    <name evidence="2" type="ORF">AB1207_19820</name>
</gene>
<dbReference type="EMBL" id="JBFNQN010000015">
    <property type="protein sequence ID" value="MEW9267004.1"/>
    <property type="molecule type" value="Genomic_DNA"/>
</dbReference>
<keyword evidence="3" id="KW-1185">Reference proteome</keyword>
<comment type="caution">
    <text evidence="2">The sequence shown here is derived from an EMBL/GenBank/DDBJ whole genome shotgun (WGS) entry which is preliminary data.</text>
</comment>
<dbReference type="RefSeq" id="WP_367640179.1">
    <property type="nucleotide sequence ID" value="NZ_JBFNQN010000015.1"/>
</dbReference>